<dbReference type="EMBL" id="JAPEUV010000064">
    <property type="protein sequence ID" value="KAJ4335227.1"/>
    <property type="molecule type" value="Genomic_DNA"/>
</dbReference>
<dbReference type="Proteomes" id="UP001140562">
    <property type="component" value="Unassembled WGS sequence"/>
</dbReference>
<dbReference type="PANTHER" id="PTHR22870">
    <property type="entry name" value="REGULATOR OF CHROMOSOME CONDENSATION"/>
    <property type="match status" value="1"/>
</dbReference>
<organism evidence="3 4">
    <name type="scientific">Didymella glomerata</name>
    <dbReference type="NCBI Taxonomy" id="749621"/>
    <lineage>
        <taxon>Eukaryota</taxon>
        <taxon>Fungi</taxon>
        <taxon>Dikarya</taxon>
        <taxon>Ascomycota</taxon>
        <taxon>Pezizomycotina</taxon>
        <taxon>Dothideomycetes</taxon>
        <taxon>Pleosporomycetidae</taxon>
        <taxon>Pleosporales</taxon>
        <taxon>Pleosporineae</taxon>
        <taxon>Didymellaceae</taxon>
        <taxon>Didymella</taxon>
    </lineage>
</organism>
<dbReference type="PANTHER" id="PTHR22870:SF360">
    <property type="entry name" value="ULTRAVIOLET-B RECEPTOR UVR8"/>
    <property type="match status" value="1"/>
</dbReference>
<protein>
    <submittedName>
        <fullName evidence="3">Uncharacterized protein</fullName>
    </submittedName>
</protein>
<evidence type="ECO:0000256" key="2">
    <source>
        <dbReference type="PROSITE-ProRule" id="PRU00235"/>
    </source>
</evidence>
<dbReference type="InterPro" id="IPR009091">
    <property type="entry name" value="RCC1/BLIP-II"/>
</dbReference>
<comment type="caution">
    <text evidence="3">The sequence shown here is derived from an EMBL/GenBank/DDBJ whole genome shotgun (WGS) entry which is preliminary data.</text>
</comment>
<name>A0A9W8WXU2_9PLEO</name>
<dbReference type="OrthoDB" id="5370059at2759"/>
<evidence type="ECO:0000313" key="4">
    <source>
        <dbReference type="Proteomes" id="UP001140562"/>
    </source>
</evidence>
<sequence length="393" mass="42531">MPKPACRTLYKFGIDPSNPSSKTVTPTTIATGEEIHVLWSSWCDLIYTTKVATQTRSIVYSGSGLSSTQREDFTSSHPSINEVPAYNLRFFGSSTHDGVRGYICRQNLRVFSTPAEEIKDQEIGTWDLLAAPVGEIQMCSDNSMLVCFPILTSATTKTNIEGSIVTVPHPKHLGSRSARTESYELVADFAPTQLVVNATTATALSPSGQVYTRTTDPRYPSTLGRPYTASSKFEPVPYLSETRIEKIASGGYMTAAISEDGELFLWGQSNPGTGEELGVLHRLDYNDDATRQKTAIYSDTIQDDDVKVLTISIEGGGCYAYDVAIGSGHILVAAEKETGELVVFAAGCGAEGQLGTGRAVIYEKEFKEVVALRGNRVRQLAAAGWSSFVVTDD</sequence>
<keyword evidence="1" id="KW-0677">Repeat</keyword>
<dbReference type="PROSITE" id="PS50012">
    <property type="entry name" value="RCC1_3"/>
    <property type="match status" value="1"/>
</dbReference>
<feature type="repeat" description="RCC1" evidence="2">
    <location>
        <begin position="208"/>
        <end position="260"/>
    </location>
</feature>
<dbReference type="AlphaFoldDB" id="A0A9W8WXU2"/>
<dbReference type="InterPro" id="IPR051210">
    <property type="entry name" value="Ub_ligase/GEF_domain"/>
</dbReference>
<dbReference type="SUPFAM" id="SSF50985">
    <property type="entry name" value="RCC1/BLIP-II"/>
    <property type="match status" value="1"/>
</dbReference>
<accession>A0A9W8WXU2</accession>
<keyword evidence="4" id="KW-1185">Reference proteome</keyword>
<dbReference type="InterPro" id="IPR000408">
    <property type="entry name" value="Reg_chr_condens"/>
</dbReference>
<evidence type="ECO:0000313" key="3">
    <source>
        <dbReference type="EMBL" id="KAJ4335227.1"/>
    </source>
</evidence>
<gene>
    <name evidence="3" type="ORF">N0V87_006268</name>
</gene>
<proteinExistence type="predicted"/>
<evidence type="ECO:0000256" key="1">
    <source>
        <dbReference type="ARBA" id="ARBA00022737"/>
    </source>
</evidence>
<dbReference type="Gene3D" id="2.130.10.30">
    <property type="entry name" value="Regulator of chromosome condensation 1/beta-lactamase-inhibitor protein II"/>
    <property type="match status" value="1"/>
</dbReference>
<reference evidence="3" key="1">
    <citation type="submission" date="2022-10" db="EMBL/GenBank/DDBJ databases">
        <title>Tapping the CABI collections for fungal endophytes: first genome assemblies for Collariella, Neodidymelliopsis, Ascochyta clinopodiicola, Didymella pomorum, Didymosphaeria variabile, Neocosmospora piperis and Neocucurbitaria cava.</title>
        <authorList>
            <person name="Hill R."/>
        </authorList>
    </citation>
    <scope>NUCLEOTIDE SEQUENCE</scope>
    <source>
        <strain evidence="3">IMI 360193</strain>
    </source>
</reference>